<dbReference type="InterPro" id="IPR055503">
    <property type="entry name" value="DUF7075"/>
</dbReference>
<dbReference type="Pfam" id="PF23272">
    <property type="entry name" value="DUF7075"/>
    <property type="match status" value="1"/>
</dbReference>
<evidence type="ECO:0000313" key="9">
    <source>
        <dbReference type="Proteomes" id="UP000298416"/>
    </source>
</evidence>
<keyword evidence="9" id="KW-1185">Reference proteome</keyword>
<dbReference type="InterPro" id="IPR055502">
    <property type="entry name" value="DUF7074"/>
</dbReference>
<accession>A0A8X8XDN7</accession>
<dbReference type="EMBL" id="PNBA02000009">
    <property type="protein sequence ID" value="KAG6411876.1"/>
    <property type="molecule type" value="Genomic_DNA"/>
</dbReference>
<dbReference type="Pfam" id="PF23269">
    <property type="entry name" value="DUF7074"/>
    <property type="match status" value="1"/>
</dbReference>
<reference evidence="8" key="2">
    <citation type="submission" date="2020-08" db="EMBL/GenBank/DDBJ databases">
        <title>Plant Genome Project.</title>
        <authorList>
            <person name="Zhang R.-G."/>
        </authorList>
    </citation>
    <scope>NUCLEOTIDE SEQUENCE</scope>
    <source>
        <strain evidence="8">Huo1</strain>
        <tissue evidence="8">Leaf</tissue>
    </source>
</reference>
<keyword evidence="4" id="KW-0539">Nucleus</keyword>
<dbReference type="PANTHER" id="PTHR31250:SF14">
    <property type="entry name" value="IQ DOMAIN-CONTAINING PROTEIN IQM2"/>
    <property type="match status" value="1"/>
</dbReference>
<comment type="subcellular location">
    <subcellularLocation>
        <location evidence="2">Cytoplasm</location>
    </subcellularLocation>
    <subcellularLocation>
        <location evidence="1">Nucleus</location>
    </subcellularLocation>
</comment>
<dbReference type="InterPro" id="IPR044159">
    <property type="entry name" value="IQM"/>
</dbReference>
<evidence type="ECO:0000256" key="4">
    <source>
        <dbReference type="ARBA" id="ARBA00023242"/>
    </source>
</evidence>
<sequence length="1385" mass="157937">MGVSCSCPLSFFFDLENGFESVLTNSSKLESDERNTPVRSSSFNGKLLREGSLRFRAKKTQTMRFIEAQVDDQESVALLSRSGNTTPQPNSPILDPSSPKHEAAIKLQKVYKSFRTRRKLADCAVLIEQSWWKVLDFAELKRSSISFFDIDKHETAISRWSRARTRAAKVGKGLSQNSKAQKLALQHWLEAIDPRHRYGHNLHFYYLNWLNSQSKEPFFYWLDIGEGKEVNLMEKCPRSKLQHQCIKYLGPREREAYEIAVEDGKLLYKKTGELLDTIDEPKGCKWIFVLSTSRTLYVSQKKKGSFQHSSFLAGGATLAAGRIIADKGVLKVVWPHSGHYRPTAENFQDFVSFLKDNNVDLDKVEFDSVDDEDKESVGKHMRNISSGDDLPEREQLDMKEYIVEYKVNSSELHAPRSSSNLTLQIPSKEFLLERLNIEVKKAESPTRSFILAEEPLAPKLGNGVEQINISKKKEEDTKEETIVEESILQRINSHKGTMSYQLGKQLSCKWSTGAGPRIGCLRDYPPGLQTRALEQVNLSPRSRCRLRIDFPSRASTPSGSNLSRASSCSIGCNIDYGGLSTCVNLCFLESDKPGSIGYLRFRAKKSETMRLIEAQGDDQESAAIKMQKVYKSFRTRRMLADCAVLIEQRWWKLLDFAELNRNSISFFDVEKHETSISRWSRARTRAAKVGKDLSQNSKAQILTLQHWLEAVNMIREGKEVNLTEKCPRSKLQQKCIKYLGPGEGGLRSCSGGWKLLYKKSGELLNTIDHPKGCKWIFVLSTSRTLYVSKKDRGSFQHSSFLAGGATLAAGRIVADKGVLKDGNVDVEKVKMKEVNQTDPIGQNVIKLISNVCFSVFVFSVLIFSVIAITYQPPDPWESSRALTKVFTDVENATFHMDSSILRTGEDVAYAPALSPVGSITESNIEKSEEALGKNVTLKPSCEDVDSSVVNCSDPRVLIAIQRFNLRTFKGIVFLEYQAPVNGTRPDECDVSWRFRNRKEKSWRRYRDFRRYRIGFKDDCSVKVVRAGRWHSGVNARRFRSRGNGTRSGQRVRGAPPTIRDDEINDTIATLGPDSAFRGGKYLYYSRGGDHCKGMNQYLWSFLCALGEAQFLNRTLVMDLSICLASTYTRSGRDDEGKDFRFYFDFEHLKESASIVEEREFRRDWRRWEKGHKANVPVRKVESYKVTPMELSKDKSSIIWREFAGGPEEKGNYWYRVCEGEAGKYINRPWQALWKSKRLMNIVSAISGSMDWDYDAVHVVRGQKAQDKKLWPHLDADTAPEAIVAKLQGEVAPWRNLYVATNEGFYNYFDKLRSHYKVHLLDDYGYLWGNTSEWWNETTQLNGGRPVEFDGYMRVEVDTEVLYRAKKKVETFNDLTKDCKDGINTC</sequence>
<feature type="domain" description="DUF7074" evidence="6">
    <location>
        <begin position="947"/>
        <end position="1031"/>
    </location>
</feature>
<evidence type="ECO:0000256" key="1">
    <source>
        <dbReference type="ARBA" id="ARBA00004123"/>
    </source>
</evidence>
<proteinExistence type="predicted"/>
<evidence type="ECO:0008006" key="10">
    <source>
        <dbReference type="Google" id="ProtNLM"/>
    </source>
</evidence>
<dbReference type="GO" id="GO:0005737">
    <property type="term" value="C:cytoplasm"/>
    <property type="evidence" value="ECO:0007669"/>
    <property type="project" value="UniProtKB-SubCell"/>
</dbReference>
<evidence type="ECO:0000259" key="7">
    <source>
        <dbReference type="Pfam" id="PF23272"/>
    </source>
</evidence>
<dbReference type="Proteomes" id="UP000298416">
    <property type="component" value="Unassembled WGS sequence"/>
</dbReference>
<organism evidence="8">
    <name type="scientific">Salvia splendens</name>
    <name type="common">Scarlet sage</name>
    <dbReference type="NCBI Taxonomy" id="180675"/>
    <lineage>
        <taxon>Eukaryota</taxon>
        <taxon>Viridiplantae</taxon>
        <taxon>Streptophyta</taxon>
        <taxon>Embryophyta</taxon>
        <taxon>Tracheophyta</taxon>
        <taxon>Spermatophyta</taxon>
        <taxon>Magnoliopsida</taxon>
        <taxon>eudicotyledons</taxon>
        <taxon>Gunneridae</taxon>
        <taxon>Pentapetalae</taxon>
        <taxon>asterids</taxon>
        <taxon>lamiids</taxon>
        <taxon>Lamiales</taxon>
        <taxon>Lamiaceae</taxon>
        <taxon>Nepetoideae</taxon>
        <taxon>Mentheae</taxon>
        <taxon>Salviinae</taxon>
        <taxon>Salvia</taxon>
        <taxon>Salvia subgen. Calosphace</taxon>
        <taxon>core Calosphace</taxon>
    </lineage>
</organism>
<evidence type="ECO:0000256" key="2">
    <source>
        <dbReference type="ARBA" id="ARBA00004496"/>
    </source>
</evidence>
<evidence type="ECO:0000313" key="8">
    <source>
        <dbReference type="EMBL" id="KAG6411876.1"/>
    </source>
</evidence>
<comment type="caution">
    <text evidence="8">The sequence shown here is derived from an EMBL/GenBank/DDBJ whole genome shotgun (WGS) entry which is preliminary data.</text>
</comment>
<reference evidence="8" key="1">
    <citation type="submission" date="2018-01" db="EMBL/GenBank/DDBJ databases">
        <authorList>
            <person name="Mao J.F."/>
        </authorList>
    </citation>
    <scope>NUCLEOTIDE SEQUENCE</scope>
    <source>
        <strain evidence="8">Huo1</strain>
        <tissue evidence="8">Leaf</tissue>
    </source>
</reference>
<keyword evidence="3" id="KW-0963">Cytoplasm</keyword>
<evidence type="ECO:0000256" key="5">
    <source>
        <dbReference type="SAM" id="MobiDB-lite"/>
    </source>
</evidence>
<name>A0A8X8XDN7_SALSN</name>
<evidence type="ECO:0000259" key="6">
    <source>
        <dbReference type="Pfam" id="PF23269"/>
    </source>
</evidence>
<dbReference type="GO" id="GO:0005634">
    <property type="term" value="C:nucleus"/>
    <property type="evidence" value="ECO:0007669"/>
    <property type="project" value="UniProtKB-SubCell"/>
</dbReference>
<protein>
    <recommendedName>
        <fullName evidence="10">O-fucosyltransferase family protein</fullName>
    </recommendedName>
</protein>
<gene>
    <name evidence="8" type="ORF">SASPL_124529</name>
</gene>
<dbReference type="PANTHER" id="PTHR31250">
    <property type="entry name" value="IQ DOMAIN-CONTAINING PROTEIN IQM3"/>
    <property type="match status" value="1"/>
</dbReference>
<evidence type="ECO:0000256" key="3">
    <source>
        <dbReference type="ARBA" id="ARBA00022490"/>
    </source>
</evidence>
<feature type="region of interest" description="Disordered" evidence="5">
    <location>
        <begin position="80"/>
        <end position="99"/>
    </location>
</feature>
<feature type="domain" description="DUF7075" evidence="7">
    <location>
        <begin position="1075"/>
        <end position="1370"/>
    </location>
</feature>